<reference evidence="1 4" key="1">
    <citation type="journal article" date="2011" name="Nature">
        <title>The Medicago genome provides insight into the evolution of rhizobial symbioses.</title>
        <authorList>
            <person name="Young N.D."/>
            <person name="Debelle F."/>
            <person name="Oldroyd G.E."/>
            <person name="Geurts R."/>
            <person name="Cannon S.B."/>
            <person name="Udvardi M.K."/>
            <person name="Benedito V.A."/>
            <person name="Mayer K.F."/>
            <person name="Gouzy J."/>
            <person name="Schoof H."/>
            <person name="Van de Peer Y."/>
            <person name="Proost S."/>
            <person name="Cook D.R."/>
            <person name="Meyers B.C."/>
            <person name="Spannagl M."/>
            <person name="Cheung F."/>
            <person name="De Mita S."/>
            <person name="Krishnakumar V."/>
            <person name="Gundlach H."/>
            <person name="Zhou S."/>
            <person name="Mudge J."/>
            <person name="Bharti A.K."/>
            <person name="Murray J.D."/>
            <person name="Naoumkina M.A."/>
            <person name="Rosen B."/>
            <person name="Silverstein K.A."/>
            <person name="Tang H."/>
            <person name="Rombauts S."/>
            <person name="Zhao P.X."/>
            <person name="Zhou P."/>
            <person name="Barbe V."/>
            <person name="Bardou P."/>
            <person name="Bechner M."/>
            <person name="Bellec A."/>
            <person name="Berger A."/>
            <person name="Berges H."/>
            <person name="Bidwell S."/>
            <person name="Bisseling T."/>
            <person name="Choisne N."/>
            <person name="Couloux A."/>
            <person name="Denny R."/>
            <person name="Deshpande S."/>
            <person name="Dai X."/>
            <person name="Doyle J.J."/>
            <person name="Dudez A.M."/>
            <person name="Farmer A.D."/>
            <person name="Fouteau S."/>
            <person name="Franken C."/>
            <person name="Gibelin C."/>
            <person name="Gish J."/>
            <person name="Goldstein S."/>
            <person name="Gonzalez A.J."/>
            <person name="Green P.J."/>
            <person name="Hallab A."/>
            <person name="Hartog M."/>
            <person name="Hua A."/>
            <person name="Humphray S.J."/>
            <person name="Jeong D.H."/>
            <person name="Jing Y."/>
            <person name="Jocker A."/>
            <person name="Kenton S.M."/>
            <person name="Kim D.J."/>
            <person name="Klee K."/>
            <person name="Lai H."/>
            <person name="Lang C."/>
            <person name="Lin S."/>
            <person name="Macmil S.L."/>
            <person name="Magdelenat G."/>
            <person name="Matthews L."/>
            <person name="McCorrison J."/>
            <person name="Monaghan E.L."/>
            <person name="Mun J.H."/>
            <person name="Najar F.Z."/>
            <person name="Nicholson C."/>
            <person name="Noirot C."/>
            <person name="O'Bleness M."/>
            <person name="Paule C.R."/>
            <person name="Poulain J."/>
            <person name="Prion F."/>
            <person name="Qin B."/>
            <person name="Qu C."/>
            <person name="Retzel E.F."/>
            <person name="Riddle C."/>
            <person name="Sallet E."/>
            <person name="Samain S."/>
            <person name="Samson N."/>
            <person name="Sanders I."/>
            <person name="Saurat O."/>
            <person name="Scarpelli C."/>
            <person name="Schiex T."/>
            <person name="Segurens B."/>
            <person name="Severin A.J."/>
            <person name="Sherrier D.J."/>
            <person name="Shi R."/>
            <person name="Sims S."/>
            <person name="Singer S.R."/>
            <person name="Sinharoy S."/>
            <person name="Sterck L."/>
            <person name="Viollet A."/>
            <person name="Wang B.B."/>
            <person name="Wang K."/>
            <person name="Wang M."/>
            <person name="Wang X."/>
            <person name="Warfsmann J."/>
            <person name="Weissenbach J."/>
            <person name="White D.D."/>
            <person name="White J.D."/>
            <person name="Wiley G.B."/>
            <person name="Wincker P."/>
            <person name="Xing Y."/>
            <person name="Yang L."/>
            <person name="Yao Z."/>
            <person name="Ying F."/>
            <person name="Zhai J."/>
            <person name="Zhou L."/>
            <person name="Zuber A."/>
            <person name="Denarie J."/>
            <person name="Dixon R.A."/>
            <person name="May G.D."/>
            <person name="Schwartz D.C."/>
            <person name="Rogers J."/>
            <person name="Quetier F."/>
            <person name="Town C.D."/>
            <person name="Roe B.A."/>
        </authorList>
    </citation>
    <scope>NUCLEOTIDE SEQUENCE [LARGE SCALE GENOMIC DNA]</scope>
    <source>
        <strain evidence="1">A17</strain>
        <strain evidence="3 4">cv. Jemalong A17</strain>
    </source>
</reference>
<gene>
    <name evidence="1" type="ordered locus">MTR_8g076320</name>
    <name evidence="2" type="ORF">MtrunA17_Chr8g0372271</name>
</gene>
<dbReference type="HOGENOM" id="CLU_2658290_0_0_1"/>
<dbReference type="Proteomes" id="UP000265566">
    <property type="component" value="Chromosome 8"/>
</dbReference>
<organism evidence="1 4">
    <name type="scientific">Medicago truncatula</name>
    <name type="common">Barrel medic</name>
    <name type="synonym">Medicago tribuloides</name>
    <dbReference type="NCBI Taxonomy" id="3880"/>
    <lineage>
        <taxon>Eukaryota</taxon>
        <taxon>Viridiplantae</taxon>
        <taxon>Streptophyta</taxon>
        <taxon>Embryophyta</taxon>
        <taxon>Tracheophyta</taxon>
        <taxon>Spermatophyta</taxon>
        <taxon>Magnoliopsida</taxon>
        <taxon>eudicotyledons</taxon>
        <taxon>Gunneridae</taxon>
        <taxon>Pentapetalae</taxon>
        <taxon>rosids</taxon>
        <taxon>fabids</taxon>
        <taxon>Fabales</taxon>
        <taxon>Fabaceae</taxon>
        <taxon>Papilionoideae</taxon>
        <taxon>50 kb inversion clade</taxon>
        <taxon>NPAAA clade</taxon>
        <taxon>Hologalegina</taxon>
        <taxon>IRL clade</taxon>
        <taxon>Trifolieae</taxon>
        <taxon>Medicago</taxon>
    </lineage>
</organism>
<reference evidence="3" key="3">
    <citation type="submission" date="2015-04" db="UniProtKB">
        <authorList>
            <consortium name="EnsemblPlants"/>
        </authorList>
    </citation>
    <scope>IDENTIFICATION</scope>
    <source>
        <strain evidence="3">cv. Jemalong A17</strain>
    </source>
</reference>
<dbReference type="PaxDb" id="3880-AET03839"/>
<dbReference type="Gramene" id="rna48401">
    <property type="protein sequence ID" value="RHN42016.1"/>
    <property type="gene ID" value="gene48401"/>
</dbReference>
<reference evidence="1 4" key="2">
    <citation type="journal article" date="2014" name="BMC Genomics">
        <title>An improved genome release (version Mt4.0) for the model legume Medicago truncatula.</title>
        <authorList>
            <person name="Tang H."/>
            <person name="Krishnakumar V."/>
            <person name="Bidwell S."/>
            <person name="Rosen B."/>
            <person name="Chan A."/>
            <person name="Zhou S."/>
            <person name="Gentzbittel L."/>
            <person name="Childs K.L."/>
            <person name="Yandell M."/>
            <person name="Gundlach H."/>
            <person name="Mayer K.F."/>
            <person name="Schwartz D.C."/>
            <person name="Town C.D."/>
        </authorList>
    </citation>
    <scope>GENOME REANNOTATION</scope>
    <source>
        <strain evidence="3 4">cv. Jemalong A17</strain>
    </source>
</reference>
<keyword evidence="4" id="KW-1185">Reference proteome</keyword>
<proteinExistence type="predicted"/>
<dbReference type="Proteomes" id="UP000002051">
    <property type="component" value="Chromosome 8"/>
</dbReference>
<dbReference type="EMBL" id="PSQE01000008">
    <property type="protein sequence ID" value="RHN42016.1"/>
    <property type="molecule type" value="Genomic_DNA"/>
</dbReference>
<dbReference type="EnsemblPlants" id="AET03839">
    <property type="protein sequence ID" value="AET03839"/>
    <property type="gene ID" value="MTR_8g076320"/>
</dbReference>
<evidence type="ECO:0000313" key="2">
    <source>
        <dbReference type="EMBL" id="RHN42016.1"/>
    </source>
</evidence>
<protein>
    <submittedName>
        <fullName evidence="1 3">Uncharacterized protein</fullName>
    </submittedName>
</protein>
<evidence type="ECO:0000313" key="4">
    <source>
        <dbReference type="Proteomes" id="UP000002051"/>
    </source>
</evidence>
<dbReference type="AlphaFoldDB" id="G7LD08"/>
<sequence length="76" mass="8533">MSSSFHDQHRPDLQNSAGGIPFIATYPLFIHRPHPPSLPSVLRVFNLKSYHRRPPPFSASILSASHSSKTHTQQAF</sequence>
<name>G7LD08_MEDTR</name>
<dbReference type="EMBL" id="CM001224">
    <property type="protein sequence ID" value="AET03839.1"/>
    <property type="molecule type" value="Genomic_DNA"/>
</dbReference>
<evidence type="ECO:0000313" key="3">
    <source>
        <dbReference type="EnsemblPlants" id="AET03839"/>
    </source>
</evidence>
<evidence type="ECO:0000313" key="1">
    <source>
        <dbReference type="EMBL" id="AET03839.1"/>
    </source>
</evidence>
<reference evidence="2" key="4">
    <citation type="journal article" date="2018" name="Nat. Plants">
        <title>Whole-genome landscape of Medicago truncatula symbiotic genes.</title>
        <authorList>
            <person name="Pecrix Y."/>
            <person name="Gamas P."/>
            <person name="Carrere S."/>
        </authorList>
    </citation>
    <scope>NUCLEOTIDE SEQUENCE</scope>
    <source>
        <tissue evidence="2">Leaves</tissue>
    </source>
</reference>
<accession>G7LD08</accession>